<dbReference type="InterPro" id="IPR007055">
    <property type="entry name" value="BON_dom"/>
</dbReference>
<name>A0A7U8C2R9_NEPCE</name>
<dbReference type="Proteomes" id="UP000002171">
    <property type="component" value="Unassembled WGS sequence"/>
</dbReference>
<feature type="domain" description="BON" evidence="2">
    <location>
        <begin position="127"/>
        <end position="194"/>
    </location>
</feature>
<dbReference type="PROSITE" id="PS50914">
    <property type="entry name" value="BON"/>
    <property type="match status" value="2"/>
</dbReference>
<evidence type="ECO:0000256" key="1">
    <source>
        <dbReference type="ARBA" id="ARBA00022729"/>
    </source>
</evidence>
<keyword evidence="3" id="KW-0449">Lipoprotein</keyword>
<dbReference type="EMBL" id="AAOW01000035">
    <property type="protein sequence ID" value="EAR59731.1"/>
    <property type="molecule type" value="Genomic_DNA"/>
</dbReference>
<comment type="caution">
    <text evidence="3">The sequence shown here is derived from an EMBL/GenBank/DDBJ whole genome shotgun (WGS) entry which is preliminary data.</text>
</comment>
<proteinExistence type="predicted"/>
<evidence type="ECO:0000259" key="2">
    <source>
        <dbReference type="PROSITE" id="PS50914"/>
    </source>
</evidence>
<accession>A0A7U8C2R9</accession>
<organism evidence="3 4">
    <name type="scientific">Neptuniibacter caesariensis</name>
    <dbReference type="NCBI Taxonomy" id="207954"/>
    <lineage>
        <taxon>Bacteria</taxon>
        <taxon>Pseudomonadati</taxon>
        <taxon>Pseudomonadota</taxon>
        <taxon>Gammaproteobacteria</taxon>
        <taxon>Oceanospirillales</taxon>
        <taxon>Oceanospirillaceae</taxon>
        <taxon>Neptuniibacter</taxon>
    </lineage>
</organism>
<sequence length="195" mass="20915">MMINTKTIALIAGLGLSVLISGCSDLVSAGREAPIQEDPGHRTVGSYIDDEVIETLSLVNINQGSELMKASNISVTSYNGIVLLTGQAPSDAALQEAEQIVSQVRKVRKIHNEIKISGVSSAMSRTNDTWITTKVKSELLLNETIDGARIKVVTDGGTVYLMGLVSAQEADTAINIVRNITGVLKIVKVFEYVDR</sequence>
<dbReference type="SMART" id="SM00749">
    <property type="entry name" value="BON"/>
    <property type="match status" value="2"/>
</dbReference>
<dbReference type="RefSeq" id="WP_007020825.1">
    <property type="nucleotide sequence ID" value="NZ_CH724125.1"/>
</dbReference>
<keyword evidence="4" id="KW-1185">Reference proteome</keyword>
<evidence type="ECO:0000313" key="3">
    <source>
        <dbReference type="EMBL" id="EAR59731.1"/>
    </source>
</evidence>
<dbReference type="InterPro" id="IPR051686">
    <property type="entry name" value="Lipoprotein_DolP"/>
</dbReference>
<keyword evidence="1" id="KW-0732">Signal</keyword>
<dbReference type="AlphaFoldDB" id="A0A7U8C2R9"/>
<gene>
    <name evidence="3" type="ORF">MED92_15890</name>
</gene>
<protein>
    <submittedName>
        <fullName evidence="3">Lipoprotein, putative</fullName>
    </submittedName>
</protein>
<dbReference type="InterPro" id="IPR014004">
    <property type="entry name" value="Transpt-assoc_nodulatn_dom_bac"/>
</dbReference>
<feature type="domain" description="BON" evidence="2">
    <location>
        <begin position="49"/>
        <end position="118"/>
    </location>
</feature>
<dbReference type="PANTHER" id="PTHR34606">
    <property type="entry name" value="BON DOMAIN-CONTAINING PROTEIN"/>
    <property type="match status" value="1"/>
</dbReference>
<evidence type="ECO:0000313" key="4">
    <source>
        <dbReference type="Proteomes" id="UP000002171"/>
    </source>
</evidence>
<dbReference type="PROSITE" id="PS51257">
    <property type="entry name" value="PROKAR_LIPOPROTEIN"/>
    <property type="match status" value="1"/>
</dbReference>
<dbReference type="Gene3D" id="3.30.1340.30">
    <property type="match status" value="1"/>
</dbReference>
<reference evidence="3 4" key="1">
    <citation type="submission" date="2006-02" db="EMBL/GenBank/DDBJ databases">
        <authorList>
            <person name="Pinhassi J."/>
            <person name="Pedros-Alio C."/>
            <person name="Ferriera S."/>
            <person name="Johnson J."/>
            <person name="Kravitz S."/>
            <person name="Halpern A."/>
            <person name="Remington K."/>
            <person name="Beeson K."/>
            <person name="Tran B."/>
            <person name="Rogers Y.-H."/>
            <person name="Friedman R."/>
            <person name="Venter J.C."/>
        </authorList>
    </citation>
    <scope>NUCLEOTIDE SEQUENCE [LARGE SCALE GENOMIC DNA]</scope>
    <source>
        <strain evidence="3 4">MED92</strain>
    </source>
</reference>
<dbReference type="PANTHER" id="PTHR34606:SF4">
    <property type="entry name" value="OUTER MEMBRANE LIPOPROTEIN DOLP"/>
    <property type="match status" value="1"/>
</dbReference>
<dbReference type="Pfam" id="PF04972">
    <property type="entry name" value="BON"/>
    <property type="match status" value="2"/>
</dbReference>